<dbReference type="InterPro" id="IPR036388">
    <property type="entry name" value="WH-like_DNA-bd_sf"/>
</dbReference>
<dbReference type="Pfam" id="PF00126">
    <property type="entry name" value="HTH_1"/>
    <property type="match status" value="1"/>
</dbReference>
<dbReference type="PANTHER" id="PTHR30118">
    <property type="entry name" value="HTH-TYPE TRANSCRIPTIONAL REGULATOR LEUO-RELATED"/>
    <property type="match status" value="1"/>
</dbReference>
<dbReference type="EMBL" id="CP080647">
    <property type="protein sequence ID" value="QYX75157.1"/>
    <property type="molecule type" value="Genomic_DNA"/>
</dbReference>
<reference evidence="6 7" key="1">
    <citation type="submission" date="2021-08" db="EMBL/GenBank/DDBJ databases">
        <authorList>
            <person name="Ping M."/>
        </authorList>
    </citation>
    <scope>NUCLEOTIDE SEQUENCE [LARGE SCALE GENOMIC DNA]</scope>
    <source>
        <strain evidence="6 7">MG28</strain>
    </source>
</reference>
<protein>
    <submittedName>
        <fullName evidence="6">LysR family transcriptional regulator</fullName>
    </submittedName>
</protein>
<evidence type="ECO:0000256" key="2">
    <source>
        <dbReference type="ARBA" id="ARBA00023125"/>
    </source>
</evidence>
<evidence type="ECO:0000256" key="4">
    <source>
        <dbReference type="SAM" id="MobiDB-lite"/>
    </source>
</evidence>
<proteinExistence type="predicted"/>
<sequence>MALSALLEERNVTRSGRRAGLSQPAMSAALARLRHHFYDDLLAHVGGHYDVCGGSSIRRPRPGSSR</sequence>
<evidence type="ECO:0000259" key="5">
    <source>
        <dbReference type="PROSITE" id="PS50931"/>
    </source>
</evidence>
<evidence type="ECO:0000313" key="7">
    <source>
        <dbReference type="Proteomes" id="UP000827138"/>
    </source>
</evidence>
<evidence type="ECO:0000256" key="3">
    <source>
        <dbReference type="ARBA" id="ARBA00023163"/>
    </source>
</evidence>
<dbReference type="InterPro" id="IPR036390">
    <property type="entry name" value="WH_DNA-bd_sf"/>
</dbReference>
<feature type="domain" description="HTH lysR-type" evidence="5">
    <location>
        <begin position="1"/>
        <end position="52"/>
    </location>
</feature>
<gene>
    <name evidence="6" type="ORF">K1J60_00310</name>
</gene>
<keyword evidence="2" id="KW-0238">DNA-binding</keyword>
<evidence type="ECO:0000313" key="6">
    <source>
        <dbReference type="EMBL" id="QYX75157.1"/>
    </source>
</evidence>
<keyword evidence="7" id="KW-1185">Reference proteome</keyword>
<feature type="region of interest" description="Disordered" evidence="4">
    <location>
        <begin position="1"/>
        <end position="23"/>
    </location>
</feature>
<accession>A0ABX8XHU8</accession>
<dbReference type="Gene3D" id="1.10.10.10">
    <property type="entry name" value="Winged helix-like DNA-binding domain superfamily/Winged helix DNA-binding domain"/>
    <property type="match status" value="1"/>
</dbReference>
<dbReference type="SUPFAM" id="SSF46785">
    <property type="entry name" value="Winged helix' DNA-binding domain"/>
    <property type="match status" value="1"/>
</dbReference>
<name>A0ABX8XHU8_9ACTN</name>
<keyword evidence="1" id="KW-0805">Transcription regulation</keyword>
<keyword evidence="3" id="KW-0804">Transcription</keyword>
<dbReference type="PANTHER" id="PTHR30118:SF15">
    <property type="entry name" value="TRANSCRIPTIONAL REGULATORY PROTEIN"/>
    <property type="match status" value="1"/>
</dbReference>
<dbReference type="PROSITE" id="PS50931">
    <property type="entry name" value="HTH_LYSR"/>
    <property type="match status" value="1"/>
</dbReference>
<organism evidence="6 7">
    <name type="scientific">Streptomyces akebiae</name>
    <dbReference type="NCBI Taxonomy" id="2865673"/>
    <lineage>
        <taxon>Bacteria</taxon>
        <taxon>Bacillati</taxon>
        <taxon>Actinomycetota</taxon>
        <taxon>Actinomycetes</taxon>
        <taxon>Kitasatosporales</taxon>
        <taxon>Streptomycetaceae</taxon>
        <taxon>Streptomyces</taxon>
    </lineage>
</organism>
<dbReference type="InterPro" id="IPR000847">
    <property type="entry name" value="LysR_HTH_N"/>
</dbReference>
<evidence type="ECO:0000256" key="1">
    <source>
        <dbReference type="ARBA" id="ARBA00023015"/>
    </source>
</evidence>
<dbReference type="Proteomes" id="UP000827138">
    <property type="component" value="Chromosome"/>
</dbReference>
<dbReference type="InterPro" id="IPR050389">
    <property type="entry name" value="LysR-type_TF"/>
</dbReference>